<keyword evidence="14" id="KW-0449">Lipoprotein</keyword>
<feature type="domain" description="SLBB" evidence="17">
    <location>
        <begin position="175"/>
        <end position="248"/>
    </location>
</feature>
<dbReference type="EMBL" id="CP014168">
    <property type="protein sequence ID" value="AOH84393.1"/>
    <property type="molecule type" value="Genomic_DNA"/>
</dbReference>
<dbReference type="Gene3D" id="3.30.1950.10">
    <property type="entry name" value="wza like domain"/>
    <property type="match status" value="1"/>
</dbReference>
<keyword evidence="4" id="KW-1134">Transmembrane beta strand</keyword>
<evidence type="ECO:0000256" key="7">
    <source>
        <dbReference type="ARBA" id="ARBA00022729"/>
    </source>
</evidence>
<keyword evidence="8" id="KW-0625">Polysaccharide transport</keyword>
<dbReference type="PANTHER" id="PTHR33619">
    <property type="entry name" value="POLYSACCHARIDE EXPORT PROTEIN GFCE-RELATED"/>
    <property type="match status" value="1"/>
</dbReference>
<evidence type="ECO:0000313" key="19">
    <source>
        <dbReference type="Proteomes" id="UP000094256"/>
    </source>
</evidence>
<dbReference type="STRING" id="1560345.AWL63_10870"/>
<reference evidence="18 19" key="1">
    <citation type="submission" date="2016-01" db="EMBL/GenBank/DDBJ databases">
        <title>Complete genome and mega plasmid sequence of Sphingomonas panacis DCY99 elicits systemic resistance in rice to Xanthomonas oryzae.</title>
        <authorList>
            <person name="Kim Y.J."/>
            <person name="Yang D.C."/>
            <person name="Sing P."/>
        </authorList>
    </citation>
    <scope>NUCLEOTIDE SEQUENCE [LARGE SCALE GENOMIC DNA]</scope>
    <source>
        <strain evidence="18 19">DCY99</strain>
    </source>
</reference>
<dbReference type="GO" id="GO:0046930">
    <property type="term" value="C:pore complex"/>
    <property type="evidence" value="ECO:0007669"/>
    <property type="project" value="UniProtKB-KW"/>
</dbReference>
<dbReference type="KEGG" id="span:AWL63_10870"/>
<keyword evidence="3" id="KW-0813">Transport</keyword>
<keyword evidence="7 15" id="KW-0732">Signal</keyword>
<evidence type="ECO:0000256" key="6">
    <source>
        <dbReference type="ARBA" id="ARBA00022692"/>
    </source>
</evidence>
<evidence type="ECO:0000256" key="15">
    <source>
        <dbReference type="SAM" id="SignalP"/>
    </source>
</evidence>
<dbReference type="InterPro" id="IPR054765">
    <property type="entry name" value="SLBB_dom"/>
</dbReference>
<dbReference type="GO" id="GO:0006811">
    <property type="term" value="P:monoatomic ion transport"/>
    <property type="evidence" value="ECO:0007669"/>
    <property type="project" value="UniProtKB-KW"/>
</dbReference>
<keyword evidence="10" id="KW-0626">Porin</keyword>
<dbReference type="AlphaFoldDB" id="A0A1B3ZAD5"/>
<keyword evidence="11" id="KW-0472">Membrane</keyword>
<dbReference type="OrthoDB" id="7198507at2"/>
<feature type="signal peptide" evidence="15">
    <location>
        <begin position="1"/>
        <end position="23"/>
    </location>
</feature>
<feature type="domain" description="Polysaccharide export protein N-terminal" evidence="16">
    <location>
        <begin position="77"/>
        <end position="168"/>
    </location>
</feature>
<dbReference type="RefSeq" id="WP_069204951.1">
    <property type="nucleotide sequence ID" value="NZ_CP014168.1"/>
</dbReference>
<keyword evidence="9" id="KW-0406">Ion transport</keyword>
<evidence type="ECO:0000256" key="13">
    <source>
        <dbReference type="ARBA" id="ARBA00023237"/>
    </source>
</evidence>
<evidence type="ECO:0000259" key="17">
    <source>
        <dbReference type="Pfam" id="PF22461"/>
    </source>
</evidence>
<dbReference type="Pfam" id="PF22461">
    <property type="entry name" value="SLBB_2"/>
    <property type="match status" value="2"/>
</dbReference>
<evidence type="ECO:0000256" key="10">
    <source>
        <dbReference type="ARBA" id="ARBA00023114"/>
    </source>
</evidence>
<dbReference type="GO" id="GO:0009279">
    <property type="term" value="C:cell outer membrane"/>
    <property type="evidence" value="ECO:0007669"/>
    <property type="project" value="UniProtKB-SubCell"/>
</dbReference>
<dbReference type="PROSITE" id="PS51257">
    <property type="entry name" value="PROKAR_LIPOPROTEIN"/>
    <property type="match status" value="1"/>
</dbReference>
<dbReference type="GO" id="GO:0015159">
    <property type="term" value="F:polysaccharide transmembrane transporter activity"/>
    <property type="evidence" value="ECO:0007669"/>
    <property type="project" value="InterPro"/>
</dbReference>
<dbReference type="Pfam" id="PF02563">
    <property type="entry name" value="Poly_export"/>
    <property type="match status" value="1"/>
</dbReference>
<comment type="subcellular location">
    <subcellularLocation>
        <location evidence="1">Cell outer membrane</location>
        <topology evidence="1">Multi-pass membrane protein</topology>
    </subcellularLocation>
</comment>
<evidence type="ECO:0000259" key="16">
    <source>
        <dbReference type="Pfam" id="PF02563"/>
    </source>
</evidence>
<keyword evidence="12" id="KW-0564">Palmitate</keyword>
<keyword evidence="6" id="KW-0812">Transmembrane</keyword>
<protein>
    <submittedName>
        <fullName evidence="18">Capsular biosynthesis protein</fullName>
    </submittedName>
</protein>
<comment type="similarity">
    <text evidence="2">Belongs to the BexD/CtrA/VexA family.</text>
</comment>
<keyword evidence="5" id="KW-0762">Sugar transport</keyword>
<evidence type="ECO:0000256" key="2">
    <source>
        <dbReference type="ARBA" id="ARBA00009450"/>
    </source>
</evidence>
<name>A0A1B3ZAD5_9SPHN</name>
<gene>
    <name evidence="18" type="ORF">AWL63_10870</name>
</gene>
<dbReference type="InterPro" id="IPR003715">
    <property type="entry name" value="Poly_export_N"/>
</dbReference>
<feature type="chain" id="PRO_5008556302" evidence="15">
    <location>
        <begin position="24"/>
        <end position="385"/>
    </location>
</feature>
<dbReference type="InterPro" id="IPR049712">
    <property type="entry name" value="Poly_export"/>
</dbReference>
<dbReference type="GO" id="GO:0015288">
    <property type="term" value="F:porin activity"/>
    <property type="evidence" value="ECO:0007669"/>
    <property type="project" value="UniProtKB-KW"/>
</dbReference>
<evidence type="ECO:0000256" key="11">
    <source>
        <dbReference type="ARBA" id="ARBA00023136"/>
    </source>
</evidence>
<sequence>MKISILGAVMLSSALTGCTSLGASGPTSKAIAHASDAANANIKIIDLTDATARKVVAAGQGRRLSDLVGSGRSFGSVIGPGDTLDVSIWEAPPAALFGTVSADPRLGSSLSTARTSSIPEQIVDDGGRISIPFAGSLNVLGRTAAQVEQDIIGRLRGKAHQPQAIVRIVRNASANVTVVGEVAGSTRMPLTSKGERLLDALASAGGVRQPVGKMTIQVTRGDVVTAMPMDQIIRDPAQNIRLQPNDVVTALFQPYSFTALGALANSSEINFEGTGLTLAQALGRIGGLRDDRANVRGIFIFRLEDPAAVLDPSEPAPRTTPDGKVPVIYRLDLSNPASFFVAQGFPIRNHDVIYVSNAPLSDVQKFINLISPVTFSILGLTNAVR</sequence>
<evidence type="ECO:0000256" key="14">
    <source>
        <dbReference type="ARBA" id="ARBA00023288"/>
    </source>
</evidence>
<evidence type="ECO:0000256" key="9">
    <source>
        <dbReference type="ARBA" id="ARBA00023065"/>
    </source>
</evidence>
<feature type="domain" description="SLBB" evidence="17">
    <location>
        <begin position="260"/>
        <end position="355"/>
    </location>
</feature>
<keyword evidence="13" id="KW-0998">Cell outer membrane</keyword>
<evidence type="ECO:0000256" key="5">
    <source>
        <dbReference type="ARBA" id="ARBA00022597"/>
    </source>
</evidence>
<evidence type="ECO:0000256" key="8">
    <source>
        <dbReference type="ARBA" id="ARBA00023047"/>
    </source>
</evidence>
<dbReference type="PANTHER" id="PTHR33619:SF3">
    <property type="entry name" value="POLYSACCHARIDE EXPORT PROTEIN GFCE-RELATED"/>
    <property type="match status" value="1"/>
</dbReference>
<evidence type="ECO:0000256" key="3">
    <source>
        <dbReference type="ARBA" id="ARBA00022448"/>
    </source>
</evidence>
<keyword evidence="19" id="KW-1185">Reference proteome</keyword>
<evidence type="ECO:0000256" key="12">
    <source>
        <dbReference type="ARBA" id="ARBA00023139"/>
    </source>
</evidence>
<evidence type="ECO:0000256" key="4">
    <source>
        <dbReference type="ARBA" id="ARBA00022452"/>
    </source>
</evidence>
<organism evidence="18 19">
    <name type="scientific">Sphingomonas panacis</name>
    <dbReference type="NCBI Taxonomy" id="1560345"/>
    <lineage>
        <taxon>Bacteria</taxon>
        <taxon>Pseudomonadati</taxon>
        <taxon>Pseudomonadota</taxon>
        <taxon>Alphaproteobacteria</taxon>
        <taxon>Sphingomonadales</taxon>
        <taxon>Sphingomonadaceae</taxon>
        <taxon>Sphingomonas</taxon>
    </lineage>
</organism>
<evidence type="ECO:0000256" key="1">
    <source>
        <dbReference type="ARBA" id="ARBA00004571"/>
    </source>
</evidence>
<proteinExistence type="inferred from homology"/>
<accession>A0A1B3ZAD5</accession>
<evidence type="ECO:0000313" key="18">
    <source>
        <dbReference type="EMBL" id="AOH84393.1"/>
    </source>
</evidence>
<dbReference type="Proteomes" id="UP000094256">
    <property type="component" value="Chromosome"/>
</dbReference>
<dbReference type="Gene3D" id="3.10.560.10">
    <property type="entry name" value="Outer membrane lipoprotein wza domain like"/>
    <property type="match status" value="2"/>
</dbReference>